<protein>
    <recommendedName>
        <fullName evidence="3 10">4-diphosphocytidyl-2-C-methyl-D-erythritol kinase</fullName>
        <shortName evidence="10">CMK</shortName>
        <ecNumber evidence="2 10">2.7.1.148</ecNumber>
    </recommendedName>
    <alternativeName>
        <fullName evidence="9 10">4-(cytidine-5'-diphospho)-2-C-methyl-D-erythritol kinase</fullName>
    </alternativeName>
</protein>
<evidence type="ECO:0000259" key="11">
    <source>
        <dbReference type="Pfam" id="PF00288"/>
    </source>
</evidence>
<evidence type="ECO:0000259" key="12">
    <source>
        <dbReference type="Pfam" id="PF08544"/>
    </source>
</evidence>
<comment type="function">
    <text evidence="10">Catalyzes the phosphorylation of the position 2 hydroxy group of 4-diphosphocytidyl-2C-methyl-D-erythritol.</text>
</comment>
<evidence type="ECO:0000256" key="3">
    <source>
        <dbReference type="ARBA" id="ARBA00017473"/>
    </source>
</evidence>
<dbReference type="InterPro" id="IPR014721">
    <property type="entry name" value="Ribsml_uS5_D2-typ_fold_subgr"/>
</dbReference>
<keyword evidence="5 10" id="KW-0547">Nucleotide-binding</keyword>
<dbReference type="GO" id="GO:0050515">
    <property type="term" value="F:4-(cytidine 5'-diphospho)-2-C-methyl-D-erythritol kinase activity"/>
    <property type="evidence" value="ECO:0007669"/>
    <property type="project" value="UniProtKB-EC"/>
</dbReference>
<dbReference type="InterPro" id="IPR013750">
    <property type="entry name" value="GHMP_kinase_C_dom"/>
</dbReference>
<comment type="caution">
    <text evidence="13">The sequence shown here is derived from an EMBL/GenBank/DDBJ whole genome shotgun (WGS) entry which is preliminary data.</text>
</comment>
<sequence length="283" mass="30462">MTLTLPAPAKLNLFLHINGRRDDGYHLLQTLFVLLEHGDTLHLQPANDLQVHCPGLPGAMTDNLVYRAAKLLQAHTGTRQGAHIYVTKRLPAGGGLGGGSSDAATALLGLNRLWELGLSLDTLAQLGLELGADVPVFVRGHSAFAEGVGEQLTSVDVPEQWYLVVFPGVFVSTQEIFCDRELTRNTPPITVQAVLGAAPETQLGNDCEPVARRLFAEVDEALGWLERHVGTGRMTGTGACVYATVANWQKGAKLLAHLPPRWSGFVARSCNTSPLHRVLEDKG</sequence>
<dbReference type="PANTHER" id="PTHR43527">
    <property type="entry name" value="4-DIPHOSPHOCYTIDYL-2-C-METHYL-D-ERYTHRITOL KINASE, CHLOROPLASTIC"/>
    <property type="match status" value="1"/>
</dbReference>
<dbReference type="Proteomes" id="UP001562065">
    <property type="component" value="Unassembled WGS sequence"/>
</dbReference>
<evidence type="ECO:0000256" key="5">
    <source>
        <dbReference type="ARBA" id="ARBA00022741"/>
    </source>
</evidence>
<comment type="catalytic activity">
    <reaction evidence="10">
        <text>4-CDP-2-C-methyl-D-erythritol + ATP = 4-CDP-2-C-methyl-D-erythritol 2-phosphate + ADP + H(+)</text>
        <dbReference type="Rhea" id="RHEA:18437"/>
        <dbReference type="ChEBI" id="CHEBI:15378"/>
        <dbReference type="ChEBI" id="CHEBI:30616"/>
        <dbReference type="ChEBI" id="CHEBI:57823"/>
        <dbReference type="ChEBI" id="CHEBI:57919"/>
        <dbReference type="ChEBI" id="CHEBI:456216"/>
        <dbReference type="EC" id="2.7.1.148"/>
    </reaction>
</comment>
<evidence type="ECO:0000313" key="13">
    <source>
        <dbReference type="EMBL" id="MEY1661385.1"/>
    </source>
</evidence>
<dbReference type="SUPFAM" id="SSF54211">
    <property type="entry name" value="Ribosomal protein S5 domain 2-like"/>
    <property type="match status" value="1"/>
</dbReference>
<dbReference type="Gene3D" id="3.30.230.10">
    <property type="match status" value="1"/>
</dbReference>
<dbReference type="SUPFAM" id="SSF55060">
    <property type="entry name" value="GHMP Kinase, C-terminal domain"/>
    <property type="match status" value="1"/>
</dbReference>
<dbReference type="EMBL" id="JBGCUO010000001">
    <property type="protein sequence ID" value="MEY1661385.1"/>
    <property type="molecule type" value="Genomic_DNA"/>
</dbReference>
<dbReference type="InterPro" id="IPR036554">
    <property type="entry name" value="GHMP_kinase_C_sf"/>
</dbReference>
<evidence type="ECO:0000256" key="2">
    <source>
        <dbReference type="ARBA" id="ARBA00012052"/>
    </source>
</evidence>
<evidence type="ECO:0000256" key="10">
    <source>
        <dbReference type="HAMAP-Rule" id="MF_00061"/>
    </source>
</evidence>
<dbReference type="EC" id="2.7.1.148" evidence="2 10"/>
<dbReference type="NCBIfam" id="TIGR00154">
    <property type="entry name" value="ispE"/>
    <property type="match status" value="1"/>
</dbReference>
<keyword evidence="4 10" id="KW-0808">Transferase</keyword>
<dbReference type="InterPro" id="IPR004424">
    <property type="entry name" value="IspE"/>
</dbReference>
<dbReference type="InterPro" id="IPR006204">
    <property type="entry name" value="GHMP_kinase_N_dom"/>
</dbReference>
<evidence type="ECO:0000256" key="7">
    <source>
        <dbReference type="ARBA" id="ARBA00022840"/>
    </source>
</evidence>
<keyword evidence="7 10" id="KW-0067">ATP-binding</keyword>
<evidence type="ECO:0000256" key="8">
    <source>
        <dbReference type="ARBA" id="ARBA00023229"/>
    </source>
</evidence>
<reference evidence="13 14" key="1">
    <citation type="submission" date="2024-07" db="EMBL/GenBank/DDBJ databases">
        <authorList>
            <person name="Ren Q."/>
        </authorList>
    </citation>
    <scope>NUCLEOTIDE SEQUENCE [LARGE SCALE GENOMIC DNA]</scope>
    <source>
        <strain evidence="13 14">REN37</strain>
    </source>
</reference>
<feature type="binding site" evidence="10">
    <location>
        <begin position="91"/>
        <end position="101"/>
    </location>
    <ligand>
        <name>ATP</name>
        <dbReference type="ChEBI" id="CHEBI:30616"/>
    </ligand>
</feature>
<dbReference type="Pfam" id="PF00288">
    <property type="entry name" value="GHMP_kinases_N"/>
    <property type="match status" value="1"/>
</dbReference>
<dbReference type="RefSeq" id="WP_369454642.1">
    <property type="nucleotide sequence ID" value="NZ_JBGCUO010000001.1"/>
</dbReference>
<proteinExistence type="inferred from homology"/>
<dbReference type="Gene3D" id="3.30.70.890">
    <property type="entry name" value="GHMP kinase, C-terminal domain"/>
    <property type="match status" value="1"/>
</dbReference>
<dbReference type="HAMAP" id="MF_00061">
    <property type="entry name" value="IspE"/>
    <property type="match status" value="1"/>
</dbReference>
<feature type="active site" evidence="10">
    <location>
        <position position="10"/>
    </location>
</feature>
<dbReference type="InterPro" id="IPR020568">
    <property type="entry name" value="Ribosomal_Su5_D2-typ_SF"/>
</dbReference>
<evidence type="ECO:0000256" key="9">
    <source>
        <dbReference type="ARBA" id="ARBA00032554"/>
    </source>
</evidence>
<feature type="domain" description="GHMP kinase C-terminal" evidence="12">
    <location>
        <begin position="205"/>
        <end position="247"/>
    </location>
</feature>
<keyword evidence="6 10" id="KW-0418">Kinase</keyword>
<dbReference type="Pfam" id="PF08544">
    <property type="entry name" value="GHMP_kinases_C"/>
    <property type="match status" value="1"/>
</dbReference>
<evidence type="ECO:0000256" key="4">
    <source>
        <dbReference type="ARBA" id="ARBA00022679"/>
    </source>
</evidence>
<gene>
    <name evidence="10 13" type="primary">ispE</name>
    <name evidence="13" type="ORF">AB5I84_04400</name>
</gene>
<comment type="similarity">
    <text evidence="1 10">Belongs to the GHMP kinase family. IspE subfamily.</text>
</comment>
<comment type="pathway">
    <text evidence="10">Isoprenoid biosynthesis; isopentenyl diphosphate biosynthesis via DXP pathway; isopentenyl diphosphate from 1-deoxy-D-xylulose 5-phosphate: step 3/6.</text>
</comment>
<evidence type="ECO:0000313" key="14">
    <source>
        <dbReference type="Proteomes" id="UP001562065"/>
    </source>
</evidence>
<dbReference type="PANTHER" id="PTHR43527:SF2">
    <property type="entry name" value="4-DIPHOSPHOCYTIDYL-2-C-METHYL-D-ERYTHRITOL KINASE, CHLOROPLASTIC"/>
    <property type="match status" value="1"/>
</dbReference>
<feature type="active site" evidence="10">
    <location>
        <position position="133"/>
    </location>
</feature>
<feature type="domain" description="GHMP kinase N-terminal" evidence="11">
    <location>
        <begin position="63"/>
        <end position="140"/>
    </location>
</feature>
<accession>A0ABV4AEY3</accession>
<evidence type="ECO:0000256" key="1">
    <source>
        <dbReference type="ARBA" id="ARBA00009684"/>
    </source>
</evidence>
<dbReference type="PIRSF" id="PIRSF010376">
    <property type="entry name" value="IspE"/>
    <property type="match status" value="1"/>
</dbReference>
<name>A0ABV4AEY3_9GAMM</name>
<keyword evidence="14" id="KW-1185">Reference proteome</keyword>
<evidence type="ECO:0000256" key="6">
    <source>
        <dbReference type="ARBA" id="ARBA00022777"/>
    </source>
</evidence>
<keyword evidence="8 10" id="KW-0414">Isoprene biosynthesis</keyword>
<organism evidence="13 14">
    <name type="scientific">Isoalcanivorax beigongshangi</name>
    <dbReference type="NCBI Taxonomy" id="3238810"/>
    <lineage>
        <taxon>Bacteria</taxon>
        <taxon>Pseudomonadati</taxon>
        <taxon>Pseudomonadota</taxon>
        <taxon>Gammaproteobacteria</taxon>
        <taxon>Oceanospirillales</taxon>
        <taxon>Alcanivoracaceae</taxon>
        <taxon>Isoalcanivorax</taxon>
    </lineage>
</organism>